<comment type="catalytic activity">
    <reaction evidence="2">
        <text>adenosylcob(III)inamide phosphate + GTP + H(+) = adenosylcob(III)inamide-GDP + diphosphate</text>
        <dbReference type="Rhea" id="RHEA:22712"/>
        <dbReference type="ChEBI" id="CHEBI:15378"/>
        <dbReference type="ChEBI" id="CHEBI:33019"/>
        <dbReference type="ChEBI" id="CHEBI:37565"/>
        <dbReference type="ChEBI" id="CHEBI:58502"/>
        <dbReference type="ChEBI" id="CHEBI:60487"/>
        <dbReference type="EC" id="2.7.7.62"/>
    </reaction>
</comment>
<dbReference type="EMBL" id="CP015405">
    <property type="protein sequence ID" value="ANU75278.1"/>
    <property type="molecule type" value="Genomic_DNA"/>
</dbReference>
<evidence type="ECO:0000256" key="8">
    <source>
        <dbReference type="ARBA" id="ARBA00012016"/>
    </source>
</evidence>
<proteinExistence type="inferred from homology"/>
<evidence type="ECO:0000256" key="10">
    <source>
        <dbReference type="ARBA" id="ARBA00022573"/>
    </source>
</evidence>
<evidence type="ECO:0000256" key="16">
    <source>
        <dbReference type="ARBA" id="ARBA00029570"/>
    </source>
</evidence>
<evidence type="ECO:0000256" key="4">
    <source>
        <dbReference type="ARBA" id="ARBA00003889"/>
    </source>
</evidence>
<dbReference type="STRING" id="1796616.A4V09_05575"/>
<evidence type="ECO:0000256" key="7">
    <source>
        <dbReference type="ARBA" id="ARBA00007490"/>
    </source>
</evidence>
<evidence type="ECO:0000313" key="18">
    <source>
        <dbReference type="EMBL" id="ANU75278.1"/>
    </source>
</evidence>
<gene>
    <name evidence="18" type="ORF">A4V09_05575</name>
</gene>
<dbReference type="GO" id="GO:0009236">
    <property type="term" value="P:cobalamin biosynthetic process"/>
    <property type="evidence" value="ECO:0007669"/>
    <property type="project" value="UniProtKB-UniPathway"/>
</dbReference>
<dbReference type="EC" id="2.7.7.62" evidence="9"/>
<keyword evidence="14" id="KW-0067">ATP-binding</keyword>
<keyword evidence="11" id="KW-0808">Transferase</keyword>
<dbReference type="InterPro" id="IPR027417">
    <property type="entry name" value="P-loop_NTPase"/>
</dbReference>
<dbReference type="KEGG" id="byl:A4V09_05575"/>
<dbReference type="GO" id="GO:0005525">
    <property type="term" value="F:GTP binding"/>
    <property type="evidence" value="ECO:0007669"/>
    <property type="project" value="UniProtKB-KW"/>
</dbReference>
<dbReference type="SUPFAM" id="SSF52540">
    <property type="entry name" value="P-loop containing nucleoside triphosphate hydrolases"/>
    <property type="match status" value="1"/>
</dbReference>
<dbReference type="Proteomes" id="UP000092574">
    <property type="component" value="Chromosome"/>
</dbReference>
<comment type="similarity">
    <text evidence="7">Belongs to the CobU/CobP family.</text>
</comment>
<evidence type="ECO:0000256" key="12">
    <source>
        <dbReference type="ARBA" id="ARBA00022741"/>
    </source>
</evidence>
<dbReference type="AlphaFoldDB" id="A0A1C7I8D7"/>
<dbReference type="Gene3D" id="3.40.50.300">
    <property type="entry name" value="P-loop containing nucleotide triphosphate hydrolases"/>
    <property type="match status" value="1"/>
</dbReference>
<dbReference type="InterPro" id="IPR003203">
    <property type="entry name" value="CobU/CobP"/>
</dbReference>
<accession>A0A1C7I8D7</accession>
<name>A0A1C7I8D7_9FIRM</name>
<evidence type="ECO:0000256" key="3">
    <source>
        <dbReference type="ARBA" id="ARBA00001522"/>
    </source>
</evidence>
<evidence type="ECO:0000256" key="15">
    <source>
        <dbReference type="ARBA" id="ARBA00023134"/>
    </source>
</evidence>
<organism evidence="18 19">
    <name type="scientific">Blautia pseudococcoides</name>
    <dbReference type="NCBI Taxonomy" id="1796616"/>
    <lineage>
        <taxon>Bacteria</taxon>
        <taxon>Bacillati</taxon>
        <taxon>Bacillota</taxon>
        <taxon>Clostridia</taxon>
        <taxon>Lachnospirales</taxon>
        <taxon>Lachnospiraceae</taxon>
        <taxon>Blautia</taxon>
    </lineage>
</organism>
<comment type="catalytic activity">
    <reaction evidence="1">
        <text>adenosylcob(III)inamide + ATP = adenosylcob(III)inamide phosphate + ADP + H(+)</text>
        <dbReference type="Rhea" id="RHEA:15769"/>
        <dbReference type="ChEBI" id="CHEBI:2480"/>
        <dbReference type="ChEBI" id="CHEBI:15378"/>
        <dbReference type="ChEBI" id="CHEBI:30616"/>
        <dbReference type="ChEBI" id="CHEBI:58502"/>
        <dbReference type="ChEBI" id="CHEBI:456216"/>
        <dbReference type="EC" id="2.7.1.156"/>
    </reaction>
</comment>
<dbReference type="RefSeq" id="WP_065541486.1">
    <property type="nucleotide sequence ID" value="NZ_CP015405.2"/>
</dbReference>
<keyword evidence="12" id="KW-0547">Nucleotide-binding</keyword>
<evidence type="ECO:0000256" key="5">
    <source>
        <dbReference type="ARBA" id="ARBA00004692"/>
    </source>
</evidence>
<comment type="function">
    <text evidence="4">Catalyzes ATP-dependent phosphorylation of adenosylcobinamide and addition of GMP to adenosylcobinamide phosphate.</text>
</comment>
<evidence type="ECO:0000256" key="9">
    <source>
        <dbReference type="ARBA" id="ARBA00012523"/>
    </source>
</evidence>
<dbReference type="GO" id="GO:0005524">
    <property type="term" value="F:ATP binding"/>
    <property type="evidence" value="ECO:0007669"/>
    <property type="project" value="UniProtKB-KW"/>
</dbReference>
<reference evidence="18" key="1">
    <citation type="submission" date="2017-04" db="EMBL/GenBank/DDBJ databases">
        <title>Complete Genome Sequences of Twelve Strains of a Stable Defined Moderately Diverse Mouse Microbiota 2 (sDMDMm2).</title>
        <authorList>
            <person name="Uchimura Y."/>
            <person name="Wyss M."/>
            <person name="Brugiroux S."/>
            <person name="Limenitakis J.P."/>
            <person name="Stecher B."/>
            <person name="McCoy K.D."/>
            <person name="Macpherson A.J."/>
        </authorList>
    </citation>
    <scope>NUCLEOTIDE SEQUENCE</scope>
    <source>
        <strain evidence="18">YL58</strain>
    </source>
</reference>
<keyword evidence="10" id="KW-0169">Cobalamin biosynthesis</keyword>
<comment type="pathway">
    <text evidence="5">Cofactor biosynthesis; adenosylcobalamin biosynthesis; adenosylcobalamin from cob(II)yrinate a,c-diamide: step 6/7.</text>
</comment>
<evidence type="ECO:0000256" key="1">
    <source>
        <dbReference type="ARBA" id="ARBA00000312"/>
    </source>
</evidence>
<dbReference type="GO" id="GO:0008820">
    <property type="term" value="F:cobinamide phosphate guanylyltransferase activity"/>
    <property type="evidence" value="ECO:0007669"/>
    <property type="project" value="UniProtKB-EC"/>
</dbReference>
<comment type="pathway">
    <text evidence="6">Cofactor biosynthesis; adenosylcobalamin biosynthesis; adenosylcobalamin from cob(II)yrinate a,c-diamide: step 5/7.</text>
</comment>
<comment type="catalytic activity">
    <reaction evidence="3">
        <text>adenosylcob(III)inamide + GTP = adenosylcob(III)inamide phosphate + GDP + H(+)</text>
        <dbReference type="Rhea" id="RHEA:15765"/>
        <dbReference type="ChEBI" id="CHEBI:2480"/>
        <dbReference type="ChEBI" id="CHEBI:15378"/>
        <dbReference type="ChEBI" id="CHEBI:37565"/>
        <dbReference type="ChEBI" id="CHEBI:58189"/>
        <dbReference type="ChEBI" id="CHEBI:58502"/>
        <dbReference type="EC" id="2.7.1.156"/>
    </reaction>
</comment>
<dbReference type="PANTHER" id="PTHR34848">
    <property type="match status" value="1"/>
</dbReference>
<evidence type="ECO:0000256" key="11">
    <source>
        <dbReference type="ARBA" id="ARBA00022679"/>
    </source>
</evidence>
<evidence type="ECO:0000256" key="2">
    <source>
        <dbReference type="ARBA" id="ARBA00000711"/>
    </source>
</evidence>
<keyword evidence="15" id="KW-0342">GTP-binding</keyword>
<dbReference type="UniPathway" id="UPA00148">
    <property type="reaction ID" value="UER00236"/>
</dbReference>
<dbReference type="GO" id="GO:0043752">
    <property type="term" value="F:adenosylcobinamide kinase activity"/>
    <property type="evidence" value="ECO:0007669"/>
    <property type="project" value="UniProtKB-EC"/>
</dbReference>
<evidence type="ECO:0000256" key="6">
    <source>
        <dbReference type="ARBA" id="ARBA00005159"/>
    </source>
</evidence>
<sequence length="128" mass="14411">MQLIIGGAFQGKKEYAMAVQGLEEKDMKDGAKASYEDIFSTRCLYHFHEWIRARLLENRDLSNLEEELSGKNPEIVLISNELGYGVVPVDAFDRKYREAVGRICTRTAARAKRVVRVTCGIGTVIKDA</sequence>
<keyword evidence="19" id="KW-1185">Reference proteome</keyword>
<evidence type="ECO:0000256" key="14">
    <source>
        <dbReference type="ARBA" id="ARBA00022840"/>
    </source>
</evidence>
<dbReference type="Pfam" id="PF02283">
    <property type="entry name" value="CobU"/>
    <property type="match status" value="1"/>
</dbReference>
<keyword evidence="13 18" id="KW-0418">Kinase</keyword>
<evidence type="ECO:0000313" key="19">
    <source>
        <dbReference type="Proteomes" id="UP000092574"/>
    </source>
</evidence>
<dbReference type="OrthoDB" id="1766664at2"/>
<evidence type="ECO:0000256" key="17">
    <source>
        <dbReference type="ARBA" id="ARBA00030571"/>
    </source>
</evidence>
<protein>
    <recommendedName>
        <fullName evidence="16">Adenosylcobinamide kinase</fullName>
        <ecNumber evidence="8">2.7.1.156</ecNumber>
        <ecNumber evidence="9">2.7.7.62</ecNumber>
    </recommendedName>
    <alternativeName>
        <fullName evidence="17">Adenosylcobinamide-phosphate guanylyltransferase</fullName>
    </alternativeName>
</protein>
<dbReference type="PANTHER" id="PTHR34848:SF1">
    <property type="entry name" value="BIFUNCTIONAL ADENOSYLCOBALAMIN BIOSYNTHESIS PROTEIN COBU"/>
    <property type="match status" value="1"/>
</dbReference>
<dbReference type="EC" id="2.7.1.156" evidence="8"/>
<evidence type="ECO:0000256" key="13">
    <source>
        <dbReference type="ARBA" id="ARBA00022777"/>
    </source>
</evidence>